<gene>
    <name evidence="2" type="ORF">SDC9_121914</name>
</gene>
<dbReference type="AlphaFoldDB" id="A0A645CDD2"/>
<accession>A0A645CDD2</accession>
<reference evidence="2" key="1">
    <citation type="submission" date="2019-08" db="EMBL/GenBank/DDBJ databases">
        <authorList>
            <person name="Kucharzyk K."/>
            <person name="Murdoch R.W."/>
            <person name="Higgins S."/>
            <person name="Loffler F."/>
        </authorList>
    </citation>
    <scope>NUCLEOTIDE SEQUENCE</scope>
</reference>
<sequence length="44" mass="4489">MPTTVVVGRGLADGLVELRDRASGTAENVPLAEAVDRVVAAVRG</sequence>
<organism evidence="2">
    <name type="scientific">bioreactor metagenome</name>
    <dbReference type="NCBI Taxonomy" id="1076179"/>
    <lineage>
        <taxon>unclassified sequences</taxon>
        <taxon>metagenomes</taxon>
        <taxon>ecological metagenomes</taxon>
    </lineage>
</organism>
<comment type="caution">
    <text evidence="2">The sequence shown here is derived from an EMBL/GenBank/DDBJ whole genome shotgun (WGS) entry which is preliminary data.</text>
</comment>
<dbReference type="EMBL" id="VSSQ01026285">
    <property type="protein sequence ID" value="MPM74925.1"/>
    <property type="molecule type" value="Genomic_DNA"/>
</dbReference>
<dbReference type="Pfam" id="PF03129">
    <property type="entry name" value="HGTP_anticodon"/>
    <property type="match status" value="1"/>
</dbReference>
<dbReference type="SUPFAM" id="SSF52954">
    <property type="entry name" value="Class II aaRS ABD-related"/>
    <property type="match status" value="1"/>
</dbReference>
<evidence type="ECO:0000259" key="1">
    <source>
        <dbReference type="Pfam" id="PF03129"/>
    </source>
</evidence>
<name>A0A645CDD2_9ZZZZ</name>
<protein>
    <recommendedName>
        <fullName evidence="1">Anticodon-binding domain-containing protein</fullName>
    </recommendedName>
</protein>
<proteinExistence type="predicted"/>
<evidence type="ECO:0000313" key="2">
    <source>
        <dbReference type="EMBL" id="MPM74925.1"/>
    </source>
</evidence>
<feature type="domain" description="Anticodon-binding" evidence="1">
    <location>
        <begin position="2"/>
        <end position="39"/>
    </location>
</feature>
<dbReference type="InterPro" id="IPR004154">
    <property type="entry name" value="Anticodon-bd"/>
</dbReference>